<dbReference type="HOGENOM" id="CLU_030826_1_0_1"/>
<reference evidence="6 7" key="1">
    <citation type="submission" date="2014-04" db="EMBL/GenBank/DDBJ databases">
        <authorList>
            <consortium name="DOE Joint Genome Institute"/>
            <person name="Kuo A."/>
            <person name="Girlanda M."/>
            <person name="Perotto S."/>
            <person name="Kohler A."/>
            <person name="Nagy L.G."/>
            <person name="Floudas D."/>
            <person name="Copeland A."/>
            <person name="Barry K.W."/>
            <person name="Cichocki N."/>
            <person name="Veneault-Fourrey C."/>
            <person name="LaButti K."/>
            <person name="Lindquist E.A."/>
            <person name="Lipzen A."/>
            <person name="Lundell T."/>
            <person name="Morin E."/>
            <person name="Murat C."/>
            <person name="Sun H."/>
            <person name="Tunlid A."/>
            <person name="Henrissat B."/>
            <person name="Grigoriev I.V."/>
            <person name="Hibbett D.S."/>
            <person name="Martin F."/>
            <person name="Nordberg H.P."/>
            <person name="Cantor M.N."/>
            <person name="Hua S.X."/>
        </authorList>
    </citation>
    <scope>NUCLEOTIDE SEQUENCE [LARGE SCALE GENOMIC DNA]</scope>
    <source>
        <strain evidence="6 7">MUT 4182</strain>
    </source>
</reference>
<accession>A0A0C3Q0W9</accession>
<feature type="non-terminal residue" evidence="6">
    <location>
        <position position="1"/>
    </location>
</feature>
<dbReference type="OrthoDB" id="2156690at2759"/>
<keyword evidence="7" id="KW-1185">Reference proteome</keyword>
<feature type="transmembrane region" description="Helical" evidence="5">
    <location>
        <begin position="116"/>
        <end position="139"/>
    </location>
</feature>
<evidence type="ECO:0000256" key="1">
    <source>
        <dbReference type="ARBA" id="ARBA00004141"/>
    </source>
</evidence>
<dbReference type="AlphaFoldDB" id="A0A0C3Q0W9"/>
<dbReference type="STRING" id="1051891.A0A0C3Q0W9"/>
<evidence type="ECO:0000256" key="3">
    <source>
        <dbReference type="ARBA" id="ARBA00022989"/>
    </source>
</evidence>
<sequence length="317" mass="35167">LSLSVGYLPTKFSRPLSPGISYRKANKPGSGLVKRGGGTRAFGPGANRMPGDNDEDYDGVDPGRKGGKLRWNRFKWILFTTNTILTLYSLAALIFSIVIWFNVWRDADIITIGNRGELVASTVAASACLLTALIGWAGLLLNNRAFLAIYTLFLWVSFGLLVVPGYLTYKKRAFNLEGKINAQWSRNLGIKGRLTIQNLLECCGYFSPYVEATVSAKCYSRSQLPGCKGPYMRFEKGILEKWYIITFSLVPLHLGAIVAALLCSNHVTHRFGKGMMPKAYRLNQEAMAVIMETYASQLADQYGDEQAVDQYGKTRSN</sequence>
<proteinExistence type="predicted"/>
<name>A0A0C3Q0W9_9AGAM</name>
<gene>
    <name evidence="6" type="ORF">M407DRAFT_37320</name>
</gene>
<dbReference type="Proteomes" id="UP000054248">
    <property type="component" value="Unassembled WGS sequence"/>
</dbReference>
<keyword evidence="2 5" id="KW-0812">Transmembrane</keyword>
<evidence type="ECO:0000313" key="6">
    <source>
        <dbReference type="EMBL" id="KIO21705.1"/>
    </source>
</evidence>
<dbReference type="GO" id="GO:0016020">
    <property type="term" value="C:membrane"/>
    <property type="evidence" value="ECO:0007669"/>
    <property type="project" value="UniProtKB-SubCell"/>
</dbReference>
<dbReference type="Pfam" id="PF00335">
    <property type="entry name" value="Tetraspanin"/>
    <property type="match status" value="1"/>
</dbReference>
<evidence type="ECO:0000313" key="7">
    <source>
        <dbReference type="Proteomes" id="UP000054248"/>
    </source>
</evidence>
<feature type="transmembrane region" description="Helical" evidence="5">
    <location>
        <begin position="145"/>
        <end position="169"/>
    </location>
</feature>
<evidence type="ECO:0008006" key="8">
    <source>
        <dbReference type="Google" id="ProtNLM"/>
    </source>
</evidence>
<organism evidence="6 7">
    <name type="scientific">Tulasnella calospora MUT 4182</name>
    <dbReference type="NCBI Taxonomy" id="1051891"/>
    <lineage>
        <taxon>Eukaryota</taxon>
        <taxon>Fungi</taxon>
        <taxon>Dikarya</taxon>
        <taxon>Basidiomycota</taxon>
        <taxon>Agaricomycotina</taxon>
        <taxon>Agaricomycetes</taxon>
        <taxon>Cantharellales</taxon>
        <taxon>Tulasnellaceae</taxon>
        <taxon>Tulasnella</taxon>
    </lineage>
</organism>
<comment type="subcellular location">
    <subcellularLocation>
        <location evidence="1">Membrane</location>
        <topology evidence="1">Multi-pass membrane protein</topology>
    </subcellularLocation>
</comment>
<feature type="non-terminal residue" evidence="6">
    <location>
        <position position="317"/>
    </location>
</feature>
<keyword evidence="3 5" id="KW-1133">Transmembrane helix</keyword>
<reference evidence="7" key="2">
    <citation type="submission" date="2015-01" db="EMBL/GenBank/DDBJ databases">
        <title>Evolutionary Origins and Diversification of the Mycorrhizal Mutualists.</title>
        <authorList>
            <consortium name="DOE Joint Genome Institute"/>
            <consortium name="Mycorrhizal Genomics Consortium"/>
            <person name="Kohler A."/>
            <person name="Kuo A."/>
            <person name="Nagy L.G."/>
            <person name="Floudas D."/>
            <person name="Copeland A."/>
            <person name="Barry K.W."/>
            <person name="Cichocki N."/>
            <person name="Veneault-Fourrey C."/>
            <person name="LaButti K."/>
            <person name="Lindquist E.A."/>
            <person name="Lipzen A."/>
            <person name="Lundell T."/>
            <person name="Morin E."/>
            <person name="Murat C."/>
            <person name="Riley R."/>
            <person name="Ohm R."/>
            <person name="Sun H."/>
            <person name="Tunlid A."/>
            <person name="Henrissat B."/>
            <person name="Grigoriev I.V."/>
            <person name="Hibbett D.S."/>
            <person name="Martin F."/>
        </authorList>
    </citation>
    <scope>NUCLEOTIDE SEQUENCE [LARGE SCALE GENOMIC DNA]</scope>
    <source>
        <strain evidence="7">MUT 4182</strain>
    </source>
</reference>
<feature type="transmembrane region" description="Helical" evidence="5">
    <location>
        <begin position="242"/>
        <end position="262"/>
    </location>
</feature>
<evidence type="ECO:0000256" key="4">
    <source>
        <dbReference type="ARBA" id="ARBA00023136"/>
    </source>
</evidence>
<dbReference type="EMBL" id="KN823130">
    <property type="protein sequence ID" value="KIO21705.1"/>
    <property type="molecule type" value="Genomic_DNA"/>
</dbReference>
<protein>
    <recommendedName>
        <fullName evidence="8">Tetraspanin Tsp2 family</fullName>
    </recommendedName>
</protein>
<keyword evidence="4 5" id="KW-0472">Membrane</keyword>
<evidence type="ECO:0000256" key="2">
    <source>
        <dbReference type="ARBA" id="ARBA00022692"/>
    </source>
</evidence>
<evidence type="ECO:0000256" key="5">
    <source>
        <dbReference type="SAM" id="Phobius"/>
    </source>
</evidence>
<dbReference type="InterPro" id="IPR018499">
    <property type="entry name" value="Tetraspanin/Peripherin"/>
</dbReference>
<feature type="transmembrane region" description="Helical" evidence="5">
    <location>
        <begin position="76"/>
        <end position="104"/>
    </location>
</feature>